<feature type="domain" description="EAL" evidence="4">
    <location>
        <begin position="374"/>
        <end position="625"/>
    </location>
</feature>
<dbReference type="CDD" id="cd01948">
    <property type="entry name" value="EAL"/>
    <property type="match status" value="1"/>
</dbReference>
<reference evidence="6 7" key="1">
    <citation type="journal article" date="2019" name="Indoor Air">
        <title>Impacts of indoor surface finishes on bacterial viability.</title>
        <authorList>
            <person name="Hu J."/>
            <person name="Maamar S.B."/>
            <person name="Glawe A.J."/>
            <person name="Gottel N."/>
            <person name="Gilbert J.A."/>
            <person name="Hartmann E.M."/>
        </authorList>
    </citation>
    <scope>NUCLEOTIDE SEQUENCE [LARGE SCALE GENOMIC DNA]</scope>
    <source>
        <strain evidence="6 7">AF060A6</strain>
    </source>
</reference>
<dbReference type="OrthoDB" id="9759607at2"/>
<name>A0A4S3PRK0_9BACI</name>
<comment type="caution">
    <text evidence="6">The sequence shown here is derived from an EMBL/GenBank/DDBJ whole genome shotgun (WGS) entry which is preliminary data.</text>
</comment>
<dbReference type="NCBIfam" id="TIGR00229">
    <property type="entry name" value="sensory_box"/>
    <property type="match status" value="1"/>
</dbReference>
<dbReference type="InterPro" id="IPR013656">
    <property type="entry name" value="PAS_4"/>
</dbReference>
<feature type="transmembrane region" description="Helical" evidence="1">
    <location>
        <begin position="12"/>
        <end position="34"/>
    </location>
</feature>
<keyword evidence="1" id="KW-0812">Transmembrane</keyword>
<keyword evidence="7" id="KW-1185">Reference proteome</keyword>
<evidence type="ECO:0000259" key="3">
    <source>
        <dbReference type="PROSITE" id="PS50113"/>
    </source>
</evidence>
<feature type="domain" description="GGDEF" evidence="5">
    <location>
        <begin position="234"/>
        <end position="365"/>
    </location>
</feature>
<feature type="domain" description="PAC" evidence="3">
    <location>
        <begin position="155"/>
        <end position="206"/>
    </location>
</feature>
<dbReference type="AlphaFoldDB" id="A0A4S3PRK0"/>
<dbReference type="Proteomes" id="UP000306477">
    <property type="component" value="Unassembled WGS sequence"/>
</dbReference>
<dbReference type="Pfam" id="PF08448">
    <property type="entry name" value="PAS_4"/>
    <property type="match status" value="1"/>
</dbReference>
<dbReference type="SUPFAM" id="SSF55785">
    <property type="entry name" value="PYP-like sensor domain (PAS domain)"/>
    <property type="match status" value="1"/>
</dbReference>
<dbReference type="InterPro" id="IPR000014">
    <property type="entry name" value="PAS"/>
</dbReference>
<dbReference type="PANTHER" id="PTHR44757:SF2">
    <property type="entry name" value="BIOFILM ARCHITECTURE MAINTENANCE PROTEIN MBAA"/>
    <property type="match status" value="1"/>
</dbReference>
<dbReference type="InterPro" id="IPR043128">
    <property type="entry name" value="Rev_trsase/Diguanyl_cyclase"/>
</dbReference>
<keyword evidence="1" id="KW-1133">Transmembrane helix</keyword>
<dbReference type="SMART" id="SM00052">
    <property type="entry name" value="EAL"/>
    <property type="match status" value="1"/>
</dbReference>
<dbReference type="InterPro" id="IPR035965">
    <property type="entry name" value="PAS-like_dom_sf"/>
</dbReference>
<sequence>MAHTSRISCICRGVRMISTILFEFTNSHITFQYILFKGMSLVFPEDDGLFTSSLFFPFLIFSLFLCMFIAILGNRYQRKLNKQERYFRPLYDLNPSSIIMIDPSGFIIDLNPSSEKLTQMDKEDIIGLHFTHFLPKHEQEVTKQRFEKVLAGEVVEYEVQIHNSNGDMIDVFVRNIPIVVENKIHGIYGIIMDITKEKRNMEKIHFMAYHTPLTNLPNKRKLSEDVGEILAHRIPFSLIYLDLNEFKKTNDRYGHLAGDAVLMEVAKRLREVDDQGVAYHIGGDEFAVTLPEVQHEAIEKIALGIANEISLPITYHEFTLEVFASLGIARFPFDAETIEEILQKADLAMYASKELGRGHLVFYHDTLLKKVEERFKLEQDLKEALEKREFELYYQPQFEICTGKFCGAEALLRWNHPEKGILSPDVFIHVLEETGLIVDVGEWVITEVLGWICSWTEAGYEFEHISVNLSPKHFEKHSLCRFIEEVNHEHTSCLHRLDIEITESALINLEKSIDSVRELKKLGISISLDDFGTGYSSLSVLHQLPIDCLKIDRSFIQNFNSDTKALIQMIIQMADNLNVKVVAEGIETNEQLTFLINQGCTYGQGYYFSKPLPQTEFEEKWLKGP</sequence>
<dbReference type="NCBIfam" id="TIGR00254">
    <property type="entry name" value="GGDEF"/>
    <property type="match status" value="1"/>
</dbReference>
<dbReference type="InterPro" id="IPR000160">
    <property type="entry name" value="GGDEF_dom"/>
</dbReference>
<dbReference type="CDD" id="cd00130">
    <property type="entry name" value="PAS"/>
    <property type="match status" value="1"/>
</dbReference>
<dbReference type="PROSITE" id="PS50112">
    <property type="entry name" value="PAS"/>
    <property type="match status" value="1"/>
</dbReference>
<accession>A0A4S3PRK0</accession>
<dbReference type="EMBL" id="SLUB01000022">
    <property type="protein sequence ID" value="THE11905.1"/>
    <property type="molecule type" value="Genomic_DNA"/>
</dbReference>
<dbReference type="Gene3D" id="3.30.70.270">
    <property type="match status" value="1"/>
</dbReference>
<dbReference type="InterPro" id="IPR001633">
    <property type="entry name" value="EAL_dom"/>
</dbReference>
<dbReference type="InterPro" id="IPR029787">
    <property type="entry name" value="Nucleotide_cyclase"/>
</dbReference>
<dbReference type="InterPro" id="IPR000700">
    <property type="entry name" value="PAS-assoc_C"/>
</dbReference>
<evidence type="ECO:0000256" key="1">
    <source>
        <dbReference type="SAM" id="Phobius"/>
    </source>
</evidence>
<dbReference type="PANTHER" id="PTHR44757">
    <property type="entry name" value="DIGUANYLATE CYCLASE DGCP"/>
    <property type="match status" value="1"/>
</dbReference>
<dbReference type="SUPFAM" id="SSF55073">
    <property type="entry name" value="Nucleotide cyclase"/>
    <property type="match status" value="1"/>
</dbReference>
<proteinExistence type="predicted"/>
<evidence type="ECO:0000259" key="2">
    <source>
        <dbReference type="PROSITE" id="PS50112"/>
    </source>
</evidence>
<dbReference type="SUPFAM" id="SSF141868">
    <property type="entry name" value="EAL domain-like"/>
    <property type="match status" value="1"/>
</dbReference>
<feature type="transmembrane region" description="Helical" evidence="1">
    <location>
        <begin position="54"/>
        <end position="73"/>
    </location>
</feature>
<dbReference type="PROSITE" id="PS50887">
    <property type="entry name" value="GGDEF"/>
    <property type="match status" value="1"/>
</dbReference>
<dbReference type="SMART" id="SM00091">
    <property type="entry name" value="PAS"/>
    <property type="match status" value="1"/>
</dbReference>
<dbReference type="Gene3D" id="3.30.450.20">
    <property type="entry name" value="PAS domain"/>
    <property type="match status" value="1"/>
</dbReference>
<gene>
    <name evidence="6" type="ORF">E1I69_12885</name>
</gene>
<dbReference type="CDD" id="cd01949">
    <property type="entry name" value="GGDEF"/>
    <property type="match status" value="1"/>
</dbReference>
<protein>
    <submittedName>
        <fullName evidence="6">EAL domain-containing protein</fullName>
    </submittedName>
</protein>
<dbReference type="Gene3D" id="3.20.20.450">
    <property type="entry name" value="EAL domain"/>
    <property type="match status" value="1"/>
</dbReference>
<dbReference type="Pfam" id="PF00990">
    <property type="entry name" value="GGDEF"/>
    <property type="match status" value="1"/>
</dbReference>
<dbReference type="PROSITE" id="PS50113">
    <property type="entry name" value="PAC"/>
    <property type="match status" value="1"/>
</dbReference>
<evidence type="ECO:0000259" key="4">
    <source>
        <dbReference type="PROSITE" id="PS50883"/>
    </source>
</evidence>
<dbReference type="InterPro" id="IPR035919">
    <property type="entry name" value="EAL_sf"/>
</dbReference>
<dbReference type="Pfam" id="PF00563">
    <property type="entry name" value="EAL"/>
    <property type="match status" value="1"/>
</dbReference>
<evidence type="ECO:0000313" key="7">
    <source>
        <dbReference type="Proteomes" id="UP000306477"/>
    </source>
</evidence>
<evidence type="ECO:0000313" key="6">
    <source>
        <dbReference type="EMBL" id="THE11905.1"/>
    </source>
</evidence>
<organism evidence="6 7">
    <name type="scientific">Bacillus timonensis</name>
    <dbReference type="NCBI Taxonomy" id="1033734"/>
    <lineage>
        <taxon>Bacteria</taxon>
        <taxon>Bacillati</taxon>
        <taxon>Bacillota</taxon>
        <taxon>Bacilli</taxon>
        <taxon>Bacillales</taxon>
        <taxon>Bacillaceae</taxon>
        <taxon>Bacillus</taxon>
    </lineage>
</organism>
<keyword evidence="1" id="KW-0472">Membrane</keyword>
<evidence type="ECO:0000259" key="5">
    <source>
        <dbReference type="PROSITE" id="PS50887"/>
    </source>
</evidence>
<dbReference type="InterPro" id="IPR052155">
    <property type="entry name" value="Biofilm_reg_signaling"/>
</dbReference>
<dbReference type="SMART" id="SM00267">
    <property type="entry name" value="GGDEF"/>
    <property type="match status" value="1"/>
</dbReference>
<feature type="domain" description="PAS" evidence="2">
    <location>
        <begin position="83"/>
        <end position="153"/>
    </location>
</feature>
<dbReference type="PROSITE" id="PS50883">
    <property type="entry name" value="EAL"/>
    <property type="match status" value="1"/>
</dbReference>